<protein>
    <submittedName>
        <fullName evidence="2">Uncharacterized protein</fullName>
    </submittedName>
</protein>
<dbReference type="STRING" id="320771.Cflav_PD4802"/>
<reference evidence="2 3" key="1">
    <citation type="journal article" date="2011" name="J. Bacteriol.">
        <title>Genome sequence of 'Pedosphaera parvula' Ellin514, an aerobic Verrucomicrobial isolate from pasture soil.</title>
        <authorList>
            <person name="Kant R."/>
            <person name="van Passel M.W."/>
            <person name="Sangwan P."/>
            <person name="Palva A."/>
            <person name="Lucas S."/>
            <person name="Copeland A."/>
            <person name="Lapidus A."/>
            <person name="Glavina Del Rio T."/>
            <person name="Dalin E."/>
            <person name="Tice H."/>
            <person name="Bruce D."/>
            <person name="Goodwin L."/>
            <person name="Pitluck S."/>
            <person name="Chertkov O."/>
            <person name="Larimer F.W."/>
            <person name="Land M.L."/>
            <person name="Hauser L."/>
            <person name="Brettin T.S."/>
            <person name="Detter J.C."/>
            <person name="Han S."/>
            <person name="de Vos W.M."/>
            <person name="Janssen P.H."/>
            <person name="Smidt H."/>
        </authorList>
    </citation>
    <scope>NUCLEOTIDE SEQUENCE [LARGE SCALE GENOMIC DNA]</scope>
    <source>
        <strain evidence="2 3">Ellin514</strain>
    </source>
</reference>
<dbReference type="AlphaFoldDB" id="B9XEP8"/>
<dbReference type="EMBL" id="ABOX02000008">
    <property type="protein sequence ID" value="EEF61762.1"/>
    <property type="molecule type" value="Genomic_DNA"/>
</dbReference>
<accession>B9XEP8</accession>
<evidence type="ECO:0000313" key="3">
    <source>
        <dbReference type="Proteomes" id="UP000003688"/>
    </source>
</evidence>
<name>B9XEP8_PEDPL</name>
<proteinExistence type="predicted"/>
<gene>
    <name evidence="2" type="ORF">Cflav_PD4802</name>
</gene>
<evidence type="ECO:0000256" key="1">
    <source>
        <dbReference type="SAM" id="SignalP"/>
    </source>
</evidence>
<comment type="caution">
    <text evidence="2">The sequence shown here is derived from an EMBL/GenBank/DDBJ whole genome shotgun (WGS) entry which is preliminary data.</text>
</comment>
<evidence type="ECO:0000313" key="2">
    <source>
        <dbReference type="EMBL" id="EEF61762.1"/>
    </source>
</evidence>
<feature type="signal peptide" evidence="1">
    <location>
        <begin position="1"/>
        <end position="20"/>
    </location>
</feature>
<organism evidence="2 3">
    <name type="scientific">Pedosphaera parvula (strain Ellin514)</name>
    <dbReference type="NCBI Taxonomy" id="320771"/>
    <lineage>
        <taxon>Bacteria</taxon>
        <taxon>Pseudomonadati</taxon>
        <taxon>Verrucomicrobiota</taxon>
        <taxon>Pedosphaerae</taxon>
        <taxon>Pedosphaerales</taxon>
        <taxon>Pedosphaeraceae</taxon>
        <taxon>Pedosphaera</taxon>
    </lineage>
</organism>
<keyword evidence="3" id="KW-1185">Reference proteome</keyword>
<keyword evidence="1" id="KW-0732">Signal</keyword>
<dbReference type="OrthoDB" id="9007764at2"/>
<sequence length="110" mass="12207" precursor="true">MNKKWIMALIALCLSNICWAKEMEAVKITGAQLKACAVALEDFSKGKDAANLTNFTVEVSESKDSREVIFIPNQVPGEPTTRGGKTKYGTEVHYLISNDKNIIIRKSFAR</sequence>
<dbReference type="Proteomes" id="UP000003688">
    <property type="component" value="Unassembled WGS sequence"/>
</dbReference>
<feature type="chain" id="PRO_5002893173" evidence="1">
    <location>
        <begin position="21"/>
        <end position="110"/>
    </location>
</feature>
<dbReference type="RefSeq" id="WP_007414296.1">
    <property type="nucleotide sequence ID" value="NZ_ABOX02000008.1"/>
</dbReference>